<reference evidence="6" key="1">
    <citation type="journal article" date="2020" name="mSystems">
        <title>Genome- and Community-Level Interaction Insights into Carbon Utilization and Element Cycling Functions of Hydrothermarchaeota in Hydrothermal Sediment.</title>
        <authorList>
            <person name="Zhou Z."/>
            <person name="Liu Y."/>
            <person name="Xu W."/>
            <person name="Pan J."/>
            <person name="Luo Z.H."/>
            <person name="Li M."/>
        </authorList>
    </citation>
    <scope>NUCLEOTIDE SEQUENCE [LARGE SCALE GENOMIC DNA]</scope>
    <source>
        <strain evidence="6">SpSt-413</strain>
    </source>
</reference>
<dbReference type="SUPFAM" id="SSF51306">
    <property type="entry name" value="LexA/Signal peptidase"/>
    <property type="match status" value="1"/>
</dbReference>
<dbReference type="PANTHER" id="PTHR40661:SF3">
    <property type="entry name" value="FELS-1 PROPHAGE TRANSCRIPTIONAL REGULATOR"/>
    <property type="match status" value="1"/>
</dbReference>
<keyword evidence="3" id="KW-0804">Transcription</keyword>
<gene>
    <name evidence="6" type="ORF">ENR59_06730</name>
</gene>
<dbReference type="InterPro" id="IPR010982">
    <property type="entry name" value="Lambda_DNA-bd_dom_sf"/>
</dbReference>
<dbReference type="CDD" id="cd06462">
    <property type="entry name" value="Peptidase_S24_S26"/>
    <property type="match status" value="1"/>
</dbReference>
<dbReference type="InterPro" id="IPR036286">
    <property type="entry name" value="LexA/Signal_pep-like_sf"/>
</dbReference>
<feature type="domain" description="Peptidase S24/S26A/S26B/S26C" evidence="4">
    <location>
        <begin position="120"/>
        <end position="218"/>
    </location>
</feature>
<dbReference type="GO" id="GO:0045892">
    <property type="term" value="P:negative regulation of DNA-templated transcription"/>
    <property type="evidence" value="ECO:0007669"/>
    <property type="project" value="InterPro"/>
</dbReference>
<dbReference type="Pfam" id="PF07022">
    <property type="entry name" value="Phage_CI_repr"/>
    <property type="match status" value="1"/>
</dbReference>
<keyword evidence="2" id="KW-0238">DNA-binding</keyword>
<feature type="domain" description="Bacteriophage CI repressor N-terminal" evidence="5">
    <location>
        <begin position="8"/>
        <end position="67"/>
    </location>
</feature>
<accession>A0A7C4EJT8</accession>
<name>A0A7C4EJT8_9BACT</name>
<comment type="caution">
    <text evidence="6">The sequence shown here is derived from an EMBL/GenBank/DDBJ whole genome shotgun (WGS) entry which is preliminary data.</text>
</comment>
<evidence type="ECO:0000256" key="3">
    <source>
        <dbReference type="ARBA" id="ARBA00023163"/>
    </source>
</evidence>
<proteinExistence type="predicted"/>
<evidence type="ECO:0000256" key="1">
    <source>
        <dbReference type="ARBA" id="ARBA00023015"/>
    </source>
</evidence>
<evidence type="ECO:0000256" key="2">
    <source>
        <dbReference type="ARBA" id="ARBA00023125"/>
    </source>
</evidence>
<dbReference type="EMBL" id="DSRP01000465">
    <property type="protein sequence ID" value="HGG92632.1"/>
    <property type="molecule type" value="Genomic_DNA"/>
</dbReference>
<dbReference type="PANTHER" id="PTHR40661">
    <property type="match status" value="1"/>
</dbReference>
<evidence type="ECO:0000259" key="4">
    <source>
        <dbReference type="Pfam" id="PF00717"/>
    </source>
</evidence>
<evidence type="ECO:0000313" key="6">
    <source>
        <dbReference type="EMBL" id="HGG92632.1"/>
    </source>
</evidence>
<dbReference type="InterPro" id="IPR010744">
    <property type="entry name" value="Phage_CI_N"/>
</dbReference>
<dbReference type="Gene3D" id="2.10.109.10">
    <property type="entry name" value="Umud Fragment, subunit A"/>
    <property type="match status" value="1"/>
</dbReference>
<keyword evidence="1" id="KW-0805">Transcription regulation</keyword>
<dbReference type="GO" id="GO:0003677">
    <property type="term" value="F:DNA binding"/>
    <property type="evidence" value="ECO:0007669"/>
    <property type="project" value="UniProtKB-KW"/>
</dbReference>
<dbReference type="SUPFAM" id="SSF47413">
    <property type="entry name" value="lambda repressor-like DNA-binding domains"/>
    <property type="match status" value="1"/>
</dbReference>
<dbReference type="AlphaFoldDB" id="A0A7C4EJT8"/>
<evidence type="ECO:0000259" key="5">
    <source>
        <dbReference type="Pfam" id="PF07022"/>
    </source>
</evidence>
<dbReference type="Pfam" id="PF00717">
    <property type="entry name" value="Peptidase_S24"/>
    <property type="match status" value="1"/>
</dbReference>
<protein>
    <submittedName>
        <fullName evidence="6">Helix-turn-helix transcriptional regulator</fullName>
    </submittedName>
</protein>
<sequence>MYNAFDDSLERIKRATGARTQVDLAAILGIRQSSISDAKRRQSIPADWLLKLYRSHGLNPDWVTSGEAPQVLREGLALPVGLMEPGIGYGSDKPKSKTVTVCSLAEAVDADGAFQERPLEMLAIPESFSAPGLTVFKMEHQNMEPTIRRGAYVGVNKEQRQLRSGEIFAVNVPNEGLVIRRLFNDFENNRVLLRNENPAYAEQAMKVEDISGKIIGRVLWVLQEL</sequence>
<organism evidence="6">
    <name type="scientific">Fundidesulfovibrio putealis</name>
    <dbReference type="NCBI Taxonomy" id="270496"/>
    <lineage>
        <taxon>Bacteria</taxon>
        <taxon>Pseudomonadati</taxon>
        <taxon>Thermodesulfobacteriota</taxon>
        <taxon>Desulfovibrionia</taxon>
        <taxon>Desulfovibrionales</taxon>
        <taxon>Desulfovibrionaceae</taxon>
        <taxon>Fundidesulfovibrio</taxon>
    </lineage>
</organism>
<dbReference type="Gene3D" id="1.10.260.40">
    <property type="entry name" value="lambda repressor-like DNA-binding domains"/>
    <property type="match status" value="1"/>
</dbReference>
<dbReference type="InterPro" id="IPR015927">
    <property type="entry name" value="Peptidase_S24_S26A/B/C"/>
</dbReference>